<feature type="domain" description="Carbamoyltransferase C-terminal" evidence="3">
    <location>
        <begin position="410"/>
        <end position="550"/>
    </location>
</feature>
<feature type="domain" description="Carbamoyltransferase" evidence="2">
    <location>
        <begin position="5"/>
        <end position="77"/>
    </location>
</feature>
<evidence type="ECO:0000256" key="1">
    <source>
        <dbReference type="ARBA" id="ARBA00006129"/>
    </source>
</evidence>
<dbReference type="PANTHER" id="PTHR34847:SF1">
    <property type="entry name" value="NODULATION PROTEIN U"/>
    <property type="match status" value="1"/>
</dbReference>
<dbReference type="Gene3D" id="3.90.870.20">
    <property type="entry name" value="Carbamoyltransferase, C-terminal domain"/>
    <property type="match status" value="1"/>
</dbReference>
<dbReference type="PANTHER" id="PTHR34847">
    <property type="entry name" value="NODULATION PROTEIN U"/>
    <property type="match status" value="1"/>
</dbReference>
<sequence>MITAGLKLTQSGGLAILDGDRLVFNVEMQKIANGARYSNVDELDDLTGVMGKFDLKVGDVGRWALDGWDGATGGRVKVLAGGLATEVLVASYRETDLVPDPGLPGHHGRIVIGGQALDYDSYVHVAGHLASAYCTSPFARRGEPSMVLVWDGGCFPRLYCVDADGRIEPGGEAFPLIGHTYSMASQYWGPFKRQNKSKNVDDLSVAGKMMAYIALGTSQEQIKQVFREEFFEFFDADTPRVREYRRTIIGCGSTGEPSHAYVHRFLGAVQARTAALGVSDEDVLASVHTFIEDLLIDRVTRKIQAWKGGGAWNLCFAGGCALNIKWNSALRSHPAIKAMWVPPFPDDSGVAIGTACLAAAGGSGLRPIQWGARLGPALEPTPEVPHGWSTSPCTPQELARILHTTGQPAVVLGGRAELGPRALGGRSIIAPAVEASMKKLLNDVKNRERYRPVAPICLEEHAPTVFDPGTPDPYMLFEHWVRPEWTERVPAIMHLDGTARLQTVNESDDPTLHAILREYHKCSGIPVLCNTSANYNGRSFFPDVASAIEWGQLDLVWSEGVLYRREDPAFF</sequence>
<organism evidence="4 5">
    <name type="scientific">Amycolatopsis melonis</name>
    <dbReference type="NCBI Taxonomy" id="3156488"/>
    <lineage>
        <taxon>Bacteria</taxon>
        <taxon>Bacillati</taxon>
        <taxon>Actinomycetota</taxon>
        <taxon>Actinomycetes</taxon>
        <taxon>Pseudonocardiales</taxon>
        <taxon>Pseudonocardiaceae</taxon>
        <taxon>Amycolatopsis</taxon>
    </lineage>
</organism>
<dbReference type="RefSeq" id="WP_348949873.1">
    <property type="nucleotide sequence ID" value="NZ_JBDZYD010000004.1"/>
</dbReference>
<feature type="domain" description="Carbamoyltransferase" evidence="2">
    <location>
        <begin position="119"/>
        <end position="356"/>
    </location>
</feature>
<evidence type="ECO:0000259" key="2">
    <source>
        <dbReference type="Pfam" id="PF02543"/>
    </source>
</evidence>
<dbReference type="Pfam" id="PF16861">
    <property type="entry name" value="Carbam_trans_C"/>
    <property type="match status" value="1"/>
</dbReference>
<protein>
    <submittedName>
        <fullName evidence="4">Carbamoyltransferase N-terminal domain-containing protein</fullName>
    </submittedName>
</protein>
<dbReference type="Proteomes" id="UP001440984">
    <property type="component" value="Unassembled WGS sequence"/>
</dbReference>
<evidence type="ECO:0000313" key="4">
    <source>
        <dbReference type="EMBL" id="MEQ0559641.1"/>
    </source>
</evidence>
<keyword evidence="5" id="KW-1185">Reference proteome</keyword>
<reference evidence="4 5" key="1">
    <citation type="submission" date="2024-05" db="EMBL/GenBank/DDBJ databases">
        <authorList>
            <person name="Zhao H."/>
            <person name="Xu Y."/>
            <person name="Lin S."/>
            <person name="Spain J.C."/>
            <person name="Zhou N.-Y."/>
        </authorList>
    </citation>
    <scope>NUCLEOTIDE SEQUENCE [LARGE SCALE GENOMIC DNA]</scope>
    <source>
        <strain evidence="4 5">NEAU-NG30</strain>
    </source>
</reference>
<dbReference type="EMBL" id="JBDZYD010000004">
    <property type="protein sequence ID" value="MEQ0559641.1"/>
    <property type="molecule type" value="Genomic_DNA"/>
</dbReference>
<dbReference type="InterPro" id="IPR031730">
    <property type="entry name" value="Carbam_trans_C"/>
</dbReference>
<gene>
    <name evidence="4" type="ORF">ABJI51_11205</name>
</gene>
<comment type="caution">
    <text evidence="4">The sequence shown here is derived from an EMBL/GenBank/DDBJ whole genome shotgun (WGS) entry which is preliminary data.</text>
</comment>
<dbReference type="InterPro" id="IPR038152">
    <property type="entry name" value="Carbam_trans_C_sf"/>
</dbReference>
<name>A0ABV0LBS7_9PSEU</name>
<proteinExistence type="inferred from homology"/>
<comment type="similarity">
    <text evidence="1">Belongs to the NodU/CmcH family.</text>
</comment>
<dbReference type="InterPro" id="IPR051338">
    <property type="entry name" value="NodU/CmcH_Carbamoyltrnsfr"/>
</dbReference>
<dbReference type="Gene3D" id="3.30.420.40">
    <property type="match status" value="1"/>
</dbReference>
<dbReference type="InterPro" id="IPR003696">
    <property type="entry name" value="Carbtransf_dom"/>
</dbReference>
<accession>A0ABV0LBS7</accession>
<dbReference type="Pfam" id="PF02543">
    <property type="entry name" value="Carbam_trans_N"/>
    <property type="match status" value="2"/>
</dbReference>
<evidence type="ECO:0000313" key="5">
    <source>
        <dbReference type="Proteomes" id="UP001440984"/>
    </source>
</evidence>
<evidence type="ECO:0000259" key="3">
    <source>
        <dbReference type="Pfam" id="PF16861"/>
    </source>
</evidence>